<evidence type="ECO:0000313" key="2">
    <source>
        <dbReference type="Proteomes" id="UP001430953"/>
    </source>
</evidence>
<proteinExistence type="predicted"/>
<evidence type="ECO:0000313" key="1">
    <source>
        <dbReference type="EMBL" id="KAL0111760.1"/>
    </source>
</evidence>
<keyword evidence="2" id="KW-1185">Reference proteome</keyword>
<reference evidence="1 2" key="1">
    <citation type="submission" date="2023-03" db="EMBL/GenBank/DDBJ databases">
        <title>High recombination rates correlate with genetic variation in Cardiocondyla obscurior ants.</title>
        <authorList>
            <person name="Errbii M."/>
        </authorList>
    </citation>
    <scope>NUCLEOTIDE SEQUENCE [LARGE SCALE GENOMIC DNA]</scope>
    <source>
        <strain evidence="1">Alpha-2009</strain>
        <tissue evidence="1">Whole body</tissue>
    </source>
</reference>
<dbReference type="Proteomes" id="UP001430953">
    <property type="component" value="Unassembled WGS sequence"/>
</dbReference>
<protein>
    <submittedName>
        <fullName evidence="1">Uncharacterized protein</fullName>
    </submittedName>
</protein>
<gene>
    <name evidence="1" type="ORF">PUN28_013152</name>
</gene>
<organism evidence="1 2">
    <name type="scientific">Cardiocondyla obscurior</name>
    <dbReference type="NCBI Taxonomy" id="286306"/>
    <lineage>
        <taxon>Eukaryota</taxon>
        <taxon>Metazoa</taxon>
        <taxon>Ecdysozoa</taxon>
        <taxon>Arthropoda</taxon>
        <taxon>Hexapoda</taxon>
        <taxon>Insecta</taxon>
        <taxon>Pterygota</taxon>
        <taxon>Neoptera</taxon>
        <taxon>Endopterygota</taxon>
        <taxon>Hymenoptera</taxon>
        <taxon>Apocrita</taxon>
        <taxon>Aculeata</taxon>
        <taxon>Formicoidea</taxon>
        <taxon>Formicidae</taxon>
        <taxon>Myrmicinae</taxon>
        <taxon>Cardiocondyla</taxon>
    </lineage>
</organism>
<dbReference type="AlphaFoldDB" id="A0AAW2F9Q1"/>
<comment type="caution">
    <text evidence="1">The sequence shown here is derived from an EMBL/GenBank/DDBJ whole genome shotgun (WGS) entry which is preliminary data.</text>
</comment>
<name>A0AAW2F9Q1_9HYME</name>
<sequence length="96" mass="11517">MLLERKKKKKRKKYTRKKALAFLINEIRPVFAKLSRSFNGNRRDSILLREYVHTHVGERAKNASMRRAHKGPRRSRSRRCNYIHSNFSSTMPFNRS</sequence>
<accession>A0AAW2F9Q1</accession>
<dbReference type="EMBL" id="JADYXP020000013">
    <property type="protein sequence ID" value="KAL0111760.1"/>
    <property type="molecule type" value="Genomic_DNA"/>
</dbReference>